<dbReference type="SUPFAM" id="SSF55486">
    <property type="entry name" value="Metalloproteases ('zincins'), catalytic domain"/>
    <property type="match status" value="1"/>
</dbReference>
<dbReference type="CDD" id="cd09598">
    <property type="entry name" value="M4_like"/>
    <property type="match status" value="1"/>
</dbReference>
<accession>A0A239KPV9</accession>
<feature type="region of interest" description="Disordered" evidence="1">
    <location>
        <begin position="549"/>
        <end position="588"/>
    </location>
</feature>
<evidence type="ECO:0000313" key="2">
    <source>
        <dbReference type="EMBL" id="SNT19663.1"/>
    </source>
</evidence>
<dbReference type="RefSeq" id="WP_174446759.1">
    <property type="nucleotide sequence ID" value="NZ_FZOL01000028.1"/>
</dbReference>
<reference evidence="3" key="1">
    <citation type="submission" date="2017-06" db="EMBL/GenBank/DDBJ databases">
        <authorList>
            <person name="Varghese N."/>
            <person name="Submissions S."/>
        </authorList>
    </citation>
    <scope>NUCLEOTIDE SEQUENCE [LARGE SCALE GENOMIC DNA]</scope>
    <source>
        <strain evidence="3">DSM 22348</strain>
    </source>
</reference>
<keyword evidence="3" id="KW-1185">Reference proteome</keyword>
<name>A0A239KPV9_9PSED</name>
<organism evidence="2 3">
    <name type="scientific">Pseudomonas japonica</name>
    <dbReference type="NCBI Taxonomy" id="256466"/>
    <lineage>
        <taxon>Bacteria</taxon>
        <taxon>Pseudomonadati</taxon>
        <taxon>Pseudomonadota</taxon>
        <taxon>Gammaproteobacteria</taxon>
        <taxon>Pseudomonadales</taxon>
        <taxon>Pseudomonadaceae</taxon>
        <taxon>Pseudomonas</taxon>
    </lineage>
</organism>
<protein>
    <submittedName>
        <fullName evidence="2">Uncharacterized protein</fullName>
    </submittedName>
</protein>
<evidence type="ECO:0000256" key="1">
    <source>
        <dbReference type="SAM" id="MobiDB-lite"/>
    </source>
</evidence>
<gene>
    <name evidence="2" type="ORF">SAMN05444352_12822</name>
</gene>
<dbReference type="Proteomes" id="UP000198407">
    <property type="component" value="Unassembled WGS sequence"/>
</dbReference>
<proteinExistence type="predicted"/>
<dbReference type="AlphaFoldDB" id="A0A239KPV9"/>
<dbReference type="STRING" id="1215104.GCA_000730585_01009"/>
<evidence type="ECO:0000313" key="3">
    <source>
        <dbReference type="Proteomes" id="UP000198407"/>
    </source>
</evidence>
<dbReference type="EMBL" id="FZOL01000028">
    <property type="protein sequence ID" value="SNT19663.1"/>
    <property type="molecule type" value="Genomic_DNA"/>
</dbReference>
<sequence length="624" mass="69559">MAVKANTQTFTIIAQDPAIESTPGQPLFARVSVPLEWLGDGPNGYRLKVVDFDASSDRLYLPHPYLQTSGDRAADPFAAANGCLLGDPNFHCQHVYAVVMRTLARFELALGRRVPWGFDGHQLHIVPHAFTEANAFYSRDDHALMFGYLHDGEEWVFTCLSHDIVVHETTHAILDGLRGGLVQASGPDQAAFHEGFSDVVALLSMFSLREVIAFALTGQRCPASHDEDGIRLIDGAALSHDALAETLLFGLGEQFGGAISGVRANPLRRSVRIPPSSTLLDSVEYADPHRRGEIFAAAMLRAMLELWVARCATLGRFGSDLYSLDAVIDEGVKAADQLLTIAIRALDYSPPLDLEFGDYLAALLTVDAEVAPDDSRYSYRRIIRDSFAAYGIQVPAERTDEDGCWLTFGDNDKVRYQHCHFDSMLRDTEEVFRFLRENRGVLKIDERAQTQVLSVRPSLRFGPDGFILRETVCEFVSELRLFGSEFRSVFRQARPDWMKPIDEVTVYGAGTLIFDQYGRIKYYIQRPLSDAAWQIRRLRWMYGIDPQVPPADADSAPQHSPPPPALNMAGKTRAATKASPFPRAPYVRGRKLPHNARWIVERVRQIAGDQSLPMPSEQATLVDP</sequence>